<keyword evidence="1" id="KW-0472">Membrane</keyword>
<feature type="transmembrane region" description="Helical" evidence="1">
    <location>
        <begin position="76"/>
        <end position="97"/>
    </location>
</feature>
<evidence type="ECO:0000313" key="2">
    <source>
        <dbReference type="EMBL" id="QQZ51742.1"/>
    </source>
</evidence>
<proteinExistence type="predicted"/>
<keyword evidence="1" id="KW-0812">Transmembrane</keyword>
<feature type="transmembrane region" description="Helical" evidence="1">
    <location>
        <begin position="24"/>
        <end position="46"/>
    </location>
</feature>
<evidence type="ECO:0000256" key="1">
    <source>
        <dbReference type="SAM" id="Phobius"/>
    </source>
</evidence>
<reference evidence="2" key="1">
    <citation type="submission" date="2021-01" db="EMBL/GenBank/DDBJ databases">
        <title>Genome sequence of Phenylobacterium sp. 20VBR1 isolated from a valley glaceir, Ny-Alesund, Svalbard.</title>
        <authorList>
            <person name="Thomas F.A."/>
            <person name="Krishnan K.P."/>
            <person name="Sinha R.K."/>
        </authorList>
    </citation>
    <scope>NUCLEOTIDE SEQUENCE</scope>
    <source>
        <strain evidence="2">20VBR1</strain>
    </source>
</reference>
<name>A0A974P655_9CAUL</name>
<dbReference type="EMBL" id="CP068570">
    <property type="protein sequence ID" value="QQZ51742.1"/>
    <property type="molecule type" value="Genomic_DNA"/>
</dbReference>
<organism evidence="2">
    <name type="scientific">Phenylobacterium glaciei</name>
    <dbReference type="NCBI Taxonomy" id="2803784"/>
    <lineage>
        <taxon>Bacteria</taxon>
        <taxon>Pseudomonadati</taxon>
        <taxon>Pseudomonadota</taxon>
        <taxon>Alphaproteobacteria</taxon>
        <taxon>Caulobacterales</taxon>
        <taxon>Caulobacteraceae</taxon>
        <taxon>Phenylobacterium</taxon>
    </lineage>
</organism>
<accession>A0A974P655</accession>
<gene>
    <name evidence="2" type="ORF">JKL49_13030</name>
</gene>
<dbReference type="AlphaFoldDB" id="A0A974P655"/>
<sequence length="119" mass="12854">MTKFSPSDSALEGFRITRERPGTILAWSLVYFLGIMVIAMIMVTALGPDFIKFVQKGGLESGDAGAYGAVLRQHQVAFLAIIVISIFLLSVLMGGIYRLALRPSEKGIAHLRLAPTNCG</sequence>
<keyword evidence="1" id="KW-1133">Transmembrane helix</keyword>
<protein>
    <submittedName>
        <fullName evidence="2">Uncharacterized protein</fullName>
    </submittedName>
</protein>